<accession>C4J8G0</accession>
<protein>
    <submittedName>
        <fullName evidence="1">Uncharacterized protein</fullName>
    </submittedName>
</protein>
<proteinExistence type="evidence at transcript level"/>
<dbReference type="AlphaFoldDB" id="C4J8G0"/>
<name>C4J8G0_MAIZE</name>
<reference evidence="1" key="1">
    <citation type="journal article" date="2009" name="PLoS Genet.">
        <title>Sequencing, mapping, and analysis of 27,455 maize full-length cDNAs.</title>
        <authorList>
            <person name="Soderlund C."/>
            <person name="Descour A."/>
            <person name="Kudrna D."/>
            <person name="Bomhoff M."/>
            <person name="Boyd L."/>
            <person name="Currie J."/>
            <person name="Angelova A."/>
            <person name="Collura K."/>
            <person name="Wissotski M."/>
            <person name="Ashley E."/>
            <person name="Morrow D."/>
            <person name="Fernandes J."/>
            <person name="Walbot V."/>
            <person name="Yu Y."/>
        </authorList>
    </citation>
    <scope>NUCLEOTIDE SEQUENCE</scope>
    <source>
        <strain evidence="1">B73</strain>
    </source>
</reference>
<sequence length="46" mass="5179">MSSSVETFVGPDACVEYCDQGLVAVVRPQDRLYTYYVFVLSCRPVD</sequence>
<organism evidence="1">
    <name type="scientific">Zea mays</name>
    <name type="common">Maize</name>
    <dbReference type="NCBI Taxonomy" id="4577"/>
    <lineage>
        <taxon>Eukaryota</taxon>
        <taxon>Viridiplantae</taxon>
        <taxon>Streptophyta</taxon>
        <taxon>Embryophyta</taxon>
        <taxon>Tracheophyta</taxon>
        <taxon>Spermatophyta</taxon>
        <taxon>Magnoliopsida</taxon>
        <taxon>Liliopsida</taxon>
        <taxon>Poales</taxon>
        <taxon>Poaceae</taxon>
        <taxon>PACMAD clade</taxon>
        <taxon>Panicoideae</taxon>
        <taxon>Andropogonodae</taxon>
        <taxon>Andropogoneae</taxon>
        <taxon>Tripsacinae</taxon>
        <taxon>Zea</taxon>
    </lineage>
</organism>
<evidence type="ECO:0000313" key="1">
    <source>
        <dbReference type="EMBL" id="ACR37460.1"/>
    </source>
</evidence>
<dbReference type="EMBL" id="BT087107">
    <property type="protein sequence ID" value="ACR37460.1"/>
    <property type="molecule type" value="mRNA"/>
</dbReference>